<comment type="caution">
    <text evidence="1">The sequence shown here is derived from an EMBL/GenBank/DDBJ whole genome shotgun (WGS) entry which is preliminary data.</text>
</comment>
<protein>
    <submittedName>
        <fullName evidence="1">Uncharacterized protein</fullName>
    </submittedName>
</protein>
<dbReference type="EMBL" id="JBHTLT010000043">
    <property type="protein sequence ID" value="MFD1205295.1"/>
    <property type="molecule type" value="Genomic_DNA"/>
</dbReference>
<dbReference type="RefSeq" id="WP_336824020.1">
    <property type="nucleotide sequence ID" value="NZ_JBHTLT010000043.1"/>
</dbReference>
<name>A0ABW3TX27_9BACL</name>
<evidence type="ECO:0000313" key="1">
    <source>
        <dbReference type="EMBL" id="MFD1205295.1"/>
    </source>
</evidence>
<accession>A0ABW3TX27</accession>
<reference evidence="2" key="1">
    <citation type="journal article" date="2019" name="Int. J. Syst. Evol. Microbiol.">
        <title>The Global Catalogue of Microorganisms (GCM) 10K type strain sequencing project: providing services to taxonomists for standard genome sequencing and annotation.</title>
        <authorList>
            <consortium name="The Broad Institute Genomics Platform"/>
            <consortium name="The Broad Institute Genome Sequencing Center for Infectious Disease"/>
            <person name="Wu L."/>
            <person name="Ma J."/>
        </authorList>
    </citation>
    <scope>NUCLEOTIDE SEQUENCE [LARGE SCALE GENOMIC DNA]</scope>
    <source>
        <strain evidence="2">CCUG 53915</strain>
    </source>
</reference>
<proteinExistence type="predicted"/>
<dbReference type="Proteomes" id="UP001597231">
    <property type="component" value="Unassembled WGS sequence"/>
</dbReference>
<gene>
    <name evidence="1" type="ORF">ACFQ38_09280</name>
</gene>
<keyword evidence="2" id="KW-1185">Reference proteome</keyword>
<evidence type="ECO:0000313" key="2">
    <source>
        <dbReference type="Proteomes" id="UP001597231"/>
    </source>
</evidence>
<organism evidence="1 2">
    <name type="scientific">Sporosarcina contaminans</name>
    <dbReference type="NCBI Taxonomy" id="633403"/>
    <lineage>
        <taxon>Bacteria</taxon>
        <taxon>Bacillati</taxon>
        <taxon>Bacillota</taxon>
        <taxon>Bacilli</taxon>
        <taxon>Bacillales</taxon>
        <taxon>Caryophanaceae</taxon>
        <taxon>Sporosarcina</taxon>
    </lineage>
</organism>
<sequence>MTKQWNFIIGNKLITIFDKDKKSAEKKAYAVYKELKNEVS</sequence>